<dbReference type="PANTHER" id="PTHR40661">
    <property type="match status" value="1"/>
</dbReference>
<dbReference type="PATRIC" id="fig|1261658.3.peg.1713"/>
<evidence type="ECO:0000256" key="3">
    <source>
        <dbReference type="ARBA" id="ARBA00023163"/>
    </source>
</evidence>
<dbReference type="Pfam" id="PF02316">
    <property type="entry name" value="HTH_Tnp_Mu_1"/>
    <property type="match status" value="1"/>
</dbReference>
<keyword evidence="3" id="KW-0804">Transcription</keyword>
<dbReference type="InterPro" id="IPR003314">
    <property type="entry name" value="Mu-type_HTH"/>
</dbReference>
<gene>
    <name evidence="5" type="ORF">F480_08590</name>
</gene>
<evidence type="ECO:0000313" key="6">
    <source>
        <dbReference type="Proteomes" id="UP000078358"/>
    </source>
</evidence>
<keyword evidence="2" id="KW-0238">DNA-binding</keyword>
<dbReference type="RefSeq" id="WP_064318768.1">
    <property type="nucleotide sequence ID" value="NZ_JACI01000002.1"/>
</dbReference>
<dbReference type="InterPro" id="IPR036388">
    <property type="entry name" value="WH-like_DNA-bd_sf"/>
</dbReference>
<dbReference type="CDD" id="cd06529">
    <property type="entry name" value="S24_LexA-like"/>
    <property type="match status" value="1"/>
</dbReference>
<dbReference type="SUPFAM" id="SSF46955">
    <property type="entry name" value="Putative DNA-binding domain"/>
    <property type="match status" value="1"/>
</dbReference>
<evidence type="ECO:0000313" key="5">
    <source>
        <dbReference type="EMBL" id="OAQ14409.1"/>
    </source>
</evidence>
<dbReference type="Gene3D" id="2.10.109.10">
    <property type="entry name" value="Umud Fragment, subunit A"/>
    <property type="match status" value="1"/>
</dbReference>
<dbReference type="Gene3D" id="1.10.10.10">
    <property type="entry name" value="Winged helix-like DNA-binding domain superfamily/Winged helix DNA-binding domain"/>
    <property type="match status" value="1"/>
</dbReference>
<protein>
    <submittedName>
        <fullName evidence="5">Transcriptional regulator</fullName>
    </submittedName>
</protein>
<evidence type="ECO:0000259" key="4">
    <source>
        <dbReference type="PROSITE" id="PS51702"/>
    </source>
</evidence>
<dbReference type="InterPro" id="IPR009061">
    <property type="entry name" value="DNA-bd_dom_put_sf"/>
</dbReference>
<reference evidence="5 6" key="1">
    <citation type="submission" date="2014-01" db="EMBL/GenBank/DDBJ databases">
        <authorList>
            <person name="Zuccon D."/>
        </authorList>
    </citation>
    <scope>NUCLEOTIDE SEQUENCE [LARGE SCALE GENOMIC DNA]</scope>
    <source>
        <strain evidence="5 6">Y31</strain>
    </source>
</reference>
<accession>A0A179CWX7</accession>
<dbReference type="SUPFAM" id="SSF51306">
    <property type="entry name" value="LexA/Signal peptidase"/>
    <property type="match status" value="1"/>
</dbReference>
<dbReference type="InterPro" id="IPR015927">
    <property type="entry name" value="Peptidase_S24_S26A/B/C"/>
</dbReference>
<feature type="domain" description="HTH Mu-type" evidence="4">
    <location>
        <begin position="5"/>
        <end position="83"/>
    </location>
</feature>
<sequence length="246" mass="28268">MQNVKQEWFSIPELLAIIHRLQRDEQPLPIKIFTDKGLSKKADRENWQKRQRSGVKGKTFEYYYSSFPIELQKELGFSPIVPHQEENKNNLLVADKPIKKRISKLAQKVRYIAGFSSLQVSAGYGNDNDATSSPDTYVPFSENLLQKLGVSEKNGVVFWANGNSMFPTIDDEDLLLIDTSKREIKEGKIYVVQHRGTMWVKRIRFGFNDVQLVSDNPDYSPIHISYEEAEDLRIVGQVVNITKSVM</sequence>
<dbReference type="EMBL" id="JACI01000002">
    <property type="protein sequence ID" value="OAQ14409.1"/>
    <property type="molecule type" value="Genomic_DNA"/>
</dbReference>
<dbReference type="Pfam" id="PF00717">
    <property type="entry name" value="Peptidase_S24"/>
    <property type="match status" value="1"/>
</dbReference>
<evidence type="ECO:0000256" key="1">
    <source>
        <dbReference type="ARBA" id="ARBA00023015"/>
    </source>
</evidence>
<dbReference type="GO" id="GO:0003677">
    <property type="term" value="F:DNA binding"/>
    <property type="evidence" value="ECO:0007669"/>
    <property type="project" value="UniProtKB-KW"/>
</dbReference>
<dbReference type="InterPro" id="IPR036286">
    <property type="entry name" value="LexA/Signal_pep-like_sf"/>
</dbReference>
<organism evidence="5 6">
    <name type="scientific">Bibersteinia trehalosi Y31</name>
    <dbReference type="NCBI Taxonomy" id="1261658"/>
    <lineage>
        <taxon>Bacteria</taxon>
        <taxon>Pseudomonadati</taxon>
        <taxon>Pseudomonadota</taxon>
        <taxon>Gammaproteobacteria</taxon>
        <taxon>Pasteurellales</taxon>
        <taxon>Pasteurellaceae</taxon>
        <taxon>Bibersteinia</taxon>
    </lineage>
</organism>
<comment type="caution">
    <text evidence="5">The sequence shown here is derived from an EMBL/GenBank/DDBJ whole genome shotgun (WGS) entry which is preliminary data.</text>
</comment>
<proteinExistence type="predicted"/>
<evidence type="ECO:0000256" key="2">
    <source>
        <dbReference type="ARBA" id="ARBA00023125"/>
    </source>
</evidence>
<dbReference type="PROSITE" id="PS51702">
    <property type="entry name" value="HTH_MU"/>
    <property type="match status" value="1"/>
</dbReference>
<name>A0A179CWX7_BIBTR</name>
<dbReference type="InterPro" id="IPR039418">
    <property type="entry name" value="LexA-like"/>
</dbReference>
<dbReference type="Proteomes" id="UP000078358">
    <property type="component" value="Unassembled WGS sequence"/>
</dbReference>
<dbReference type="AlphaFoldDB" id="A0A179CWX7"/>
<keyword evidence="1" id="KW-0805">Transcription regulation</keyword>
<dbReference type="PANTHER" id="PTHR40661:SF3">
    <property type="entry name" value="FELS-1 PROPHAGE TRANSCRIPTIONAL REGULATOR"/>
    <property type="match status" value="1"/>
</dbReference>